<name>A0ABM5JKP9_DIAVI</name>
<dbReference type="RefSeq" id="XP_050498514.1">
    <property type="nucleotide sequence ID" value="XM_050642557.1"/>
</dbReference>
<dbReference type="Pfam" id="PF10545">
    <property type="entry name" value="MADF_DNA_bdg"/>
    <property type="match status" value="1"/>
</dbReference>
<dbReference type="Proteomes" id="UP001652700">
    <property type="component" value="Unplaced"/>
</dbReference>
<dbReference type="InterPro" id="IPR039353">
    <property type="entry name" value="TF_Adf1"/>
</dbReference>
<dbReference type="InterPro" id="IPR006578">
    <property type="entry name" value="MADF-dom"/>
</dbReference>
<organism evidence="2 3">
    <name type="scientific">Diabrotica virgifera virgifera</name>
    <name type="common">western corn rootworm</name>
    <dbReference type="NCBI Taxonomy" id="50390"/>
    <lineage>
        <taxon>Eukaryota</taxon>
        <taxon>Metazoa</taxon>
        <taxon>Ecdysozoa</taxon>
        <taxon>Arthropoda</taxon>
        <taxon>Hexapoda</taxon>
        <taxon>Insecta</taxon>
        <taxon>Pterygota</taxon>
        <taxon>Neoptera</taxon>
        <taxon>Endopterygota</taxon>
        <taxon>Coleoptera</taxon>
        <taxon>Polyphaga</taxon>
        <taxon>Cucujiformia</taxon>
        <taxon>Chrysomeloidea</taxon>
        <taxon>Chrysomelidae</taxon>
        <taxon>Galerucinae</taxon>
        <taxon>Diabroticina</taxon>
        <taxon>Diabroticites</taxon>
        <taxon>Diabrotica</taxon>
    </lineage>
</organism>
<proteinExistence type="predicted"/>
<dbReference type="EnsemblMetazoa" id="XM_050642557.1">
    <property type="protein sequence ID" value="XP_050498514.1"/>
    <property type="gene ID" value="LOC126879499"/>
</dbReference>
<dbReference type="PANTHER" id="PTHR12243:SF67">
    <property type="entry name" value="COREPRESSOR OF PANGOLIN, ISOFORM A-RELATED"/>
    <property type="match status" value="1"/>
</dbReference>
<dbReference type="PROSITE" id="PS51029">
    <property type="entry name" value="MADF"/>
    <property type="match status" value="1"/>
</dbReference>
<reference evidence="2" key="1">
    <citation type="submission" date="2025-05" db="UniProtKB">
        <authorList>
            <consortium name="EnsemblMetazoa"/>
        </authorList>
    </citation>
    <scope>IDENTIFICATION</scope>
</reference>
<evidence type="ECO:0000313" key="3">
    <source>
        <dbReference type="Proteomes" id="UP001652700"/>
    </source>
</evidence>
<dbReference type="SMART" id="SM00595">
    <property type="entry name" value="MADF"/>
    <property type="match status" value="1"/>
</dbReference>
<evidence type="ECO:0000313" key="2">
    <source>
        <dbReference type="EnsemblMetazoa" id="XP_050498514.1"/>
    </source>
</evidence>
<keyword evidence="3" id="KW-1185">Reference proteome</keyword>
<feature type="domain" description="MADF" evidence="1">
    <location>
        <begin position="3"/>
        <end position="93"/>
    </location>
</feature>
<sequence length="293" mass="33688">MEYLINSVKKYPCIWKADSEDYKNTEMKKASWRKIIKECDYPDVKEAKHLWKILRDGHRQAISKKRTATGQAASDIKPWKYEKLMEFLLPHISSRVTSTNTMSSGITTTDEDSQLHEEIRIETIDDQPAITSTYLPKRKNDQLLDYLQEQESKREKRSFERDLCRRELLKQLVVKPKTATEKFFDSMCDMTMDLPEHVQIKIQREIFQAVMEAREAYLRSQTGTSGLVGLNYPRHEDQSAFSASSASRPSSALSNGVAACDVLSLHMKNSLATSTNEFILSEEYGLRSLSNKS</sequence>
<protein>
    <recommendedName>
        <fullName evidence="1">MADF domain-containing protein</fullName>
    </recommendedName>
</protein>
<accession>A0ABM5JKP9</accession>
<dbReference type="PANTHER" id="PTHR12243">
    <property type="entry name" value="MADF DOMAIN TRANSCRIPTION FACTOR"/>
    <property type="match status" value="1"/>
</dbReference>
<dbReference type="GeneID" id="126879499"/>
<evidence type="ECO:0000259" key="1">
    <source>
        <dbReference type="PROSITE" id="PS51029"/>
    </source>
</evidence>